<keyword evidence="1" id="KW-1133">Transmembrane helix</keyword>
<dbReference type="Gene3D" id="2.60.120.1440">
    <property type="match status" value="1"/>
</dbReference>
<dbReference type="PANTHER" id="PTHR30273">
    <property type="entry name" value="PERIPLASMIC SIGNAL SENSOR AND SIGMA FACTOR ACTIVATOR FECR-RELATED"/>
    <property type="match status" value="1"/>
</dbReference>
<gene>
    <name evidence="4" type="ORF">A4R26_00875</name>
</gene>
<sequence>MIQIPEYIIALIEKELKGQANADENASLQQWRAENSSHDTIYRQLEKVWNESGAILTENTYDTTAAWDKIDQRLDHGTKKAPIRMITRLAAAASIVGILFIAGLLFFRKSTPGLQVAKGEQNNLSITLPDGSQVSLRKGATLSYPQTFTGKEREVALTGEAFFEVQHDAGHPFRIQTVRATLEVLGTSFTINTTNRQDELIVTTGKVQFTDKSGNGEKHIITPQQYSKLDAKGFEIKTLNDPNFLSWKTGLLQFDNTPIDQVAATLSHHFGINITADSSLLKQPVMPTITARFNQQSIDAVLDEIRLLANVSHRKENDTVILFKQ</sequence>
<dbReference type="Proteomes" id="UP000192276">
    <property type="component" value="Unassembled WGS sequence"/>
</dbReference>
<evidence type="ECO:0000313" key="5">
    <source>
        <dbReference type="Proteomes" id="UP000192276"/>
    </source>
</evidence>
<dbReference type="Pfam" id="PF16344">
    <property type="entry name" value="FecR_C"/>
    <property type="match status" value="1"/>
</dbReference>
<dbReference type="GO" id="GO:0016989">
    <property type="term" value="F:sigma factor antagonist activity"/>
    <property type="evidence" value="ECO:0007669"/>
    <property type="project" value="TreeGrafter"/>
</dbReference>
<organism evidence="4 5">
    <name type="scientific">Niastella populi</name>
    <dbReference type="NCBI Taxonomy" id="550983"/>
    <lineage>
        <taxon>Bacteria</taxon>
        <taxon>Pseudomonadati</taxon>
        <taxon>Bacteroidota</taxon>
        <taxon>Chitinophagia</taxon>
        <taxon>Chitinophagales</taxon>
        <taxon>Chitinophagaceae</taxon>
        <taxon>Niastella</taxon>
    </lineage>
</organism>
<dbReference type="InterPro" id="IPR012373">
    <property type="entry name" value="Ferrdict_sens_TM"/>
</dbReference>
<feature type="domain" description="FecR protein" evidence="2">
    <location>
        <begin position="119"/>
        <end position="208"/>
    </location>
</feature>
<evidence type="ECO:0000313" key="4">
    <source>
        <dbReference type="EMBL" id="OQP68393.1"/>
    </source>
</evidence>
<keyword evidence="1" id="KW-0812">Transmembrane</keyword>
<dbReference type="AlphaFoldDB" id="A0A1V9GCQ7"/>
<proteinExistence type="predicted"/>
<feature type="transmembrane region" description="Helical" evidence="1">
    <location>
        <begin position="89"/>
        <end position="107"/>
    </location>
</feature>
<evidence type="ECO:0000256" key="1">
    <source>
        <dbReference type="SAM" id="Phobius"/>
    </source>
</evidence>
<dbReference type="EMBL" id="LWBP01000001">
    <property type="protein sequence ID" value="OQP68393.1"/>
    <property type="molecule type" value="Genomic_DNA"/>
</dbReference>
<keyword evidence="1" id="KW-0472">Membrane</keyword>
<dbReference type="PANTHER" id="PTHR30273:SF2">
    <property type="entry name" value="PROTEIN FECR"/>
    <property type="match status" value="1"/>
</dbReference>
<dbReference type="PIRSF" id="PIRSF018266">
    <property type="entry name" value="FecR"/>
    <property type="match status" value="1"/>
</dbReference>
<dbReference type="STRING" id="550983.A4R26_00875"/>
<evidence type="ECO:0008006" key="6">
    <source>
        <dbReference type="Google" id="ProtNLM"/>
    </source>
</evidence>
<dbReference type="OrthoDB" id="1452822at2"/>
<name>A0A1V9GCQ7_9BACT</name>
<feature type="domain" description="Protein FecR C-terminal" evidence="3">
    <location>
        <begin position="252"/>
        <end position="322"/>
    </location>
</feature>
<protein>
    <recommendedName>
        <fullName evidence="6">FecR protein domain-containing protein</fullName>
    </recommendedName>
</protein>
<dbReference type="RefSeq" id="WP_081158689.1">
    <property type="nucleotide sequence ID" value="NZ_LWBP01000001.1"/>
</dbReference>
<evidence type="ECO:0000259" key="2">
    <source>
        <dbReference type="Pfam" id="PF04773"/>
    </source>
</evidence>
<evidence type="ECO:0000259" key="3">
    <source>
        <dbReference type="Pfam" id="PF16344"/>
    </source>
</evidence>
<dbReference type="InterPro" id="IPR032508">
    <property type="entry name" value="FecR_C"/>
</dbReference>
<keyword evidence="5" id="KW-1185">Reference proteome</keyword>
<dbReference type="InterPro" id="IPR006860">
    <property type="entry name" value="FecR"/>
</dbReference>
<accession>A0A1V9GCQ7</accession>
<reference evidence="5" key="1">
    <citation type="submission" date="2016-04" db="EMBL/GenBank/DDBJ databases">
        <authorList>
            <person name="Chen L."/>
            <person name="Zhuang W."/>
            <person name="Wang G."/>
        </authorList>
    </citation>
    <scope>NUCLEOTIDE SEQUENCE [LARGE SCALE GENOMIC DNA]</scope>
    <source>
        <strain evidence="5">208</strain>
    </source>
</reference>
<comment type="caution">
    <text evidence="4">The sequence shown here is derived from an EMBL/GenBank/DDBJ whole genome shotgun (WGS) entry which is preliminary data.</text>
</comment>
<dbReference type="Gene3D" id="3.55.50.30">
    <property type="match status" value="1"/>
</dbReference>
<dbReference type="Pfam" id="PF04773">
    <property type="entry name" value="FecR"/>
    <property type="match status" value="1"/>
</dbReference>